<keyword evidence="1" id="KW-0472">Membrane</keyword>
<evidence type="ECO:0000256" key="1">
    <source>
        <dbReference type="SAM" id="Phobius"/>
    </source>
</evidence>
<keyword evidence="3" id="KW-1185">Reference proteome</keyword>
<keyword evidence="1" id="KW-1133">Transmembrane helix</keyword>
<dbReference type="EMBL" id="LR214972">
    <property type="protein sequence ID" value="VEU63338.1"/>
    <property type="molecule type" value="Genomic_DNA"/>
</dbReference>
<feature type="transmembrane region" description="Helical" evidence="1">
    <location>
        <begin position="20"/>
        <end position="41"/>
    </location>
</feature>
<dbReference type="AlphaFoldDB" id="A0A449AEB9"/>
<proteinExistence type="predicted"/>
<accession>A0A449AEB9</accession>
<evidence type="ECO:0000313" key="3">
    <source>
        <dbReference type="Proteomes" id="UP000289952"/>
    </source>
</evidence>
<keyword evidence="1" id="KW-0812">Transmembrane</keyword>
<reference evidence="2 3" key="1">
    <citation type="submission" date="2019-01" db="EMBL/GenBank/DDBJ databases">
        <authorList>
            <consortium name="Pathogen Informatics"/>
        </authorList>
    </citation>
    <scope>NUCLEOTIDE SEQUENCE [LARGE SCALE GENOMIC DNA]</scope>
    <source>
        <strain evidence="2 3">NCTC10118</strain>
    </source>
</reference>
<dbReference type="RefSeq" id="WP_129621532.1">
    <property type="nucleotide sequence ID" value="NZ_LR214972.1"/>
</dbReference>
<name>A0A449AEB9_9BACT</name>
<dbReference type="Proteomes" id="UP000289952">
    <property type="component" value="Chromosome"/>
</dbReference>
<gene>
    <name evidence="2" type="ORF">NCTC10118_00416</name>
</gene>
<organism evidence="2 3">
    <name type="scientific">Mycoplasmopsis bovirhinis</name>
    <dbReference type="NCBI Taxonomy" id="29553"/>
    <lineage>
        <taxon>Bacteria</taxon>
        <taxon>Bacillati</taxon>
        <taxon>Mycoplasmatota</taxon>
        <taxon>Mycoplasmoidales</taxon>
        <taxon>Metamycoplasmataceae</taxon>
        <taxon>Mycoplasmopsis</taxon>
    </lineage>
</organism>
<protein>
    <submittedName>
        <fullName evidence="2">Uncharacterized protein</fullName>
    </submittedName>
</protein>
<evidence type="ECO:0000313" key="2">
    <source>
        <dbReference type="EMBL" id="VEU63338.1"/>
    </source>
</evidence>
<sequence length="156" mass="18789">MPLIITSSFVNASVWDQRPYKTIFLILSISAVVFVKFFYVIQTIIQKSKYDTITGLNLAKINEWRKTNSKLDDKYLITIKQTQQLYRSLNVKSNKIFITEIKKPWYFFKVNHNYSKTGQEFFSTKEEFIYFVMLLPFDYIKINFKNINYKKLRNMQ</sequence>